<dbReference type="InterPro" id="IPR016064">
    <property type="entry name" value="NAD/diacylglycerol_kinase_sf"/>
</dbReference>
<dbReference type="GO" id="GO:0008654">
    <property type="term" value="P:phospholipid biosynthetic process"/>
    <property type="evidence" value="ECO:0007669"/>
    <property type="project" value="UniProtKB-KW"/>
</dbReference>
<keyword evidence="9" id="KW-0443">Lipid metabolism</keyword>
<dbReference type="InterPro" id="IPR017438">
    <property type="entry name" value="ATP-NAD_kinase_N"/>
</dbReference>
<comment type="caution">
    <text evidence="13">The sequence shown here is derived from an EMBL/GenBank/DDBJ whole genome shotgun (WGS) entry which is preliminary data.</text>
</comment>
<evidence type="ECO:0000256" key="11">
    <source>
        <dbReference type="ARBA" id="ARBA00023264"/>
    </source>
</evidence>
<accession>A0A3L9M8Y7</accession>
<dbReference type="InterPro" id="IPR001206">
    <property type="entry name" value="Diacylglycerol_kinase_cat_dom"/>
</dbReference>
<keyword evidence="3" id="KW-0808">Transferase</keyword>
<dbReference type="GO" id="GO:0005886">
    <property type="term" value="C:plasma membrane"/>
    <property type="evidence" value="ECO:0007669"/>
    <property type="project" value="TreeGrafter"/>
</dbReference>
<proteinExistence type="predicted"/>
<dbReference type="InterPro" id="IPR050187">
    <property type="entry name" value="Lipid_Phosphate_FormReg"/>
</dbReference>
<dbReference type="Pfam" id="PF19279">
    <property type="entry name" value="YegS_C"/>
    <property type="match status" value="1"/>
</dbReference>
<feature type="domain" description="DAGKc" evidence="12">
    <location>
        <begin position="1"/>
        <end position="130"/>
    </location>
</feature>
<evidence type="ECO:0000256" key="2">
    <source>
        <dbReference type="ARBA" id="ARBA00022516"/>
    </source>
</evidence>
<evidence type="ECO:0000256" key="10">
    <source>
        <dbReference type="ARBA" id="ARBA00023209"/>
    </source>
</evidence>
<keyword evidence="14" id="KW-1185">Reference proteome</keyword>
<dbReference type="PANTHER" id="PTHR12358">
    <property type="entry name" value="SPHINGOSINE KINASE"/>
    <property type="match status" value="1"/>
</dbReference>
<dbReference type="PROSITE" id="PS50146">
    <property type="entry name" value="DAGK"/>
    <property type="match status" value="1"/>
</dbReference>
<dbReference type="OrthoDB" id="9786026at2"/>
<keyword evidence="5" id="KW-0547">Nucleotide-binding</keyword>
<evidence type="ECO:0000259" key="12">
    <source>
        <dbReference type="PROSITE" id="PS50146"/>
    </source>
</evidence>
<keyword evidence="6 13" id="KW-0418">Kinase</keyword>
<dbReference type="RefSeq" id="WP_121934650.1">
    <property type="nucleotide sequence ID" value="NZ_RDOJ01000009.1"/>
</dbReference>
<evidence type="ECO:0000256" key="1">
    <source>
        <dbReference type="ARBA" id="ARBA00001946"/>
    </source>
</evidence>
<reference evidence="13 14" key="1">
    <citation type="submission" date="2018-10" db="EMBL/GenBank/DDBJ databases">
        <authorList>
            <person name="Chen X."/>
        </authorList>
    </citation>
    <scope>NUCLEOTIDE SEQUENCE [LARGE SCALE GENOMIC DNA]</scope>
    <source>
        <strain evidence="13 14">YIM 102668</strain>
    </source>
</reference>
<organism evidence="13 14">
    <name type="scientific">Faecalibacter macacae</name>
    <dbReference type="NCBI Taxonomy" id="1859289"/>
    <lineage>
        <taxon>Bacteria</taxon>
        <taxon>Pseudomonadati</taxon>
        <taxon>Bacteroidota</taxon>
        <taxon>Flavobacteriia</taxon>
        <taxon>Flavobacteriales</taxon>
        <taxon>Weeksellaceae</taxon>
        <taxon>Faecalibacter</taxon>
    </lineage>
</organism>
<dbReference type="InterPro" id="IPR045540">
    <property type="entry name" value="YegS/DAGK_C"/>
</dbReference>
<evidence type="ECO:0000313" key="13">
    <source>
        <dbReference type="EMBL" id="RLZ09697.1"/>
    </source>
</evidence>
<evidence type="ECO:0000256" key="6">
    <source>
        <dbReference type="ARBA" id="ARBA00022777"/>
    </source>
</evidence>
<evidence type="ECO:0000256" key="8">
    <source>
        <dbReference type="ARBA" id="ARBA00022842"/>
    </source>
</evidence>
<keyword evidence="11" id="KW-1208">Phospholipid metabolism</keyword>
<evidence type="ECO:0000256" key="4">
    <source>
        <dbReference type="ARBA" id="ARBA00022723"/>
    </source>
</evidence>
<dbReference type="Pfam" id="PF00781">
    <property type="entry name" value="DAGK_cat"/>
    <property type="match status" value="1"/>
</dbReference>
<evidence type="ECO:0000313" key="14">
    <source>
        <dbReference type="Proteomes" id="UP000275348"/>
    </source>
</evidence>
<keyword evidence="4" id="KW-0479">Metal-binding</keyword>
<keyword evidence="8" id="KW-0460">Magnesium</keyword>
<evidence type="ECO:0000256" key="5">
    <source>
        <dbReference type="ARBA" id="ARBA00022741"/>
    </source>
</evidence>
<evidence type="ECO:0000256" key="7">
    <source>
        <dbReference type="ARBA" id="ARBA00022840"/>
    </source>
</evidence>
<keyword evidence="2" id="KW-0444">Lipid biosynthesis</keyword>
<protein>
    <submittedName>
        <fullName evidence="13">Diacylglycerol kinase family lipid kinase</fullName>
    </submittedName>
</protein>
<dbReference type="SUPFAM" id="SSF111331">
    <property type="entry name" value="NAD kinase/diacylglycerol kinase-like"/>
    <property type="match status" value="1"/>
</dbReference>
<dbReference type="AlphaFoldDB" id="A0A3L9M8Y7"/>
<dbReference type="EMBL" id="RDOJ01000009">
    <property type="protein sequence ID" value="RLZ09697.1"/>
    <property type="molecule type" value="Genomic_DNA"/>
</dbReference>
<comment type="cofactor">
    <cofactor evidence="1">
        <name>Mg(2+)</name>
        <dbReference type="ChEBI" id="CHEBI:18420"/>
    </cofactor>
</comment>
<dbReference type="GO" id="GO:0005524">
    <property type="term" value="F:ATP binding"/>
    <property type="evidence" value="ECO:0007669"/>
    <property type="project" value="UniProtKB-KW"/>
</dbReference>
<dbReference type="Gene3D" id="3.40.50.10330">
    <property type="entry name" value="Probable inorganic polyphosphate/atp-NAD kinase, domain 1"/>
    <property type="match status" value="1"/>
</dbReference>
<keyword evidence="7" id="KW-0067">ATP-binding</keyword>
<dbReference type="InterPro" id="IPR005218">
    <property type="entry name" value="Diacylglycerol/lipid_kinase"/>
</dbReference>
<dbReference type="NCBIfam" id="TIGR00147">
    <property type="entry name" value="YegS/Rv2252/BmrU family lipid kinase"/>
    <property type="match status" value="1"/>
</dbReference>
<dbReference type="GO" id="GO:0016301">
    <property type="term" value="F:kinase activity"/>
    <property type="evidence" value="ECO:0007669"/>
    <property type="project" value="UniProtKB-KW"/>
</dbReference>
<dbReference type="GO" id="GO:0046872">
    <property type="term" value="F:metal ion binding"/>
    <property type="evidence" value="ECO:0007669"/>
    <property type="project" value="UniProtKB-KW"/>
</dbReference>
<dbReference type="Gene3D" id="2.60.200.40">
    <property type="match status" value="1"/>
</dbReference>
<sequence>MKNKIIFIINPISGKGKGKSLKLIIDDFFKDREEEVIIRFTEYEGHSIQIIQEEVRNNPTKIIACGGDGTINEVAQALVGKSIPLGVIPIGSGNGLASNLKIPKDEIKALEIVISDKISQIDVGLMNGKYFFSNMGLGIDSTVIHRYTEQSKRNLLGYFNATIWSFFNFNPLQFNLSIDGFEIKDKSYFFVLCSNSNEAGYGISFNPNAKLNDQKLDLLCVEKLNFFQLLIFGFSVLTNQIHKMKKANVFQGEEIIFTSKFDQIKAQIDGEAIIINENQAKVSILPNALYVIIPSN</sequence>
<dbReference type="PANTHER" id="PTHR12358:SF106">
    <property type="entry name" value="LIPID KINASE YEGS"/>
    <property type="match status" value="1"/>
</dbReference>
<keyword evidence="10" id="KW-0594">Phospholipid biosynthesis</keyword>
<dbReference type="Proteomes" id="UP000275348">
    <property type="component" value="Unassembled WGS sequence"/>
</dbReference>
<evidence type="ECO:0000256" key="9">
    <source>
        <dbReference type="ARBA" id="ARBA00023098"/>
    </source>
</evidence>
<evidence type="ECO:0000256" key="3">
    <source>
        <dbReference type="ARBA" id="ARBA00022679"/>
    </source>
</evidence>
<gene>
    <name evidence="13" type="ORF">EAH69_07880</name>
</gene>
<name>A0A3L9M8Y7_9FLAO</name>
<dbReference type="SMART" id="SM00046">
    <property type="entry name" value="DAGKc"/>
    <property type="match status" value="1"/>
</dbReference>